<feature type="domain" description="HTH luxR-type" evidence="4">
    <location>
        <begin position="923"/>
        <end position="988"/>
    </location>
</feature>
<dbReference type="InterPro" id="IPR041664">
    <property type="entry name" value="AAA_16"/>
</dbReference>
<protein>
    <submittedName>
        <fullName evidence="5">LuxR family transcriptional regulator</fullName>
    </submittedName>
</protein>
<dbReference type="Gene3D" id="1.25.40.10">
    <property type="entry name" value="Tetratricopeptide repeat domain"/>
    <property type="match status" value="1"/>
</dbReference>
<dbReference type="GO" id="GO:0005737">
    <property type="term" value="C:cytoplasm"/>
    <property type="evidence" value="ECO:0007669"/>
    <property type="project" value="TreeGrafter"/>
</dbReference>
<name>A0A345T2V8_9ACTN</name>
<dbReference type="AlphaFoldDB" id="A0A345T2V8"/>
<feature type="region of interest" description="Disordered" evidence="3">
    <location>
        <begin position="1"/>
        <end position="33"/>
    </location>
</feature>
<keyword evidence="6" id="KW-1185">Reference proteome</keyword>
<dbReference type="PANTHER" id="PTHR16305:SF35">
    <property type="entry name" value="TRANSCRIPTIONAL ACTIVATOR DOMAIN"/>
    <property type="match status" value="1"/>
</dbReference>
<dbReference type="SMART" id="SM00421">
    <property type="entry name" value="HTH_LUXR"/>
    <property type="match status" value="1"/>
</dbReference>
<organism evidence="5 6">
    <name type="scientific">Peterkaempfera bronchialis</name>
    <dbReference type="NCBI Taxonomy" id="2126346"/>
    <lineage>
        <taxon>Bacteria</taxon>
        <taxon>Bacillati</taxon>
        <taxon>Actinomycetota</taxon>
        <taxon>Actinomycetes</taxon>
        <taxon>Kitasatosporales</taxon>
        <taxon>Streptomycetaceae</taxon>
        <taxon>Peterkaempfera</taxon>
    </lineage>
</organism>
<sequence length="993" mass="105609">MPNVTDQPQHAADHADQRTDRDLPRPKAPPPCTFATLVDREQERAALSSLVRGTRAGGAAIALLEGPVGSGKSRLLRSLTAEARLNGIRVLEARCDALERDFPFGAVRRLFEPLLASADPQQRARLLSGNARAARQALGSEALHGSMMDLAEDVSFAVLHGLYWFTSHLAEQGPLVIAVDDAHCADLASLRFLVHLARRLEGLPVLLAVSQRTGDRATGAALLDDLAAQPLCRVIRPRPLTHDGIAELVQEVLGRTSDEAFHAACLAATGGNPFLVHALLAALRLHGEPPTVESLERISAHDSSLFAEPMLRVLRQQPPAAMAAARAMAVLGDGSPAESCARLAGLDVATLVPALRTLGSLGLLTGTEDGRTWSFNHGIVREVILADMPSAERAESHRRAARLLLDDGARAEQVAAHLLMTELPATGEWAVTVLREAAREASFRSAPALAVDLLRHCLPDEVDPAADAALLVELGLAEAAVDTHASVRHLQLALEHVHEPLPRFFVLSSLSSGLVRSGQAAQAVRLLAEQTPTVRDATGDLSRLLEGQRLLAAYEDLPSYRDILGESSFGLELPGHTPGERGLLAARAGVVVVRGDRAAEAAAAAGRVLRRGESAADSPFFLASAATVLLYADRPDEADAAYRRIMGSADQDHSTLSYSVCSGLRSEAAYRLGALPEALDATRTALDLAPPGTSGMAQLLPASTRIHVLLEYGDLAGAEAVAAQRFAKAAADTWRWNEYLAARGRLRLAQGEPEAALADLLECGRRQVQWARTSPAVSSWWVWAARAHLALGNGGRARALAEEAVFRARRGDLPYALGAGLSLLAQTETGAKAGAKAGAETGVRRLALLEEALAMLEDSPARLELTRVLIAQGAALHESGRTEAAREVLRRGLESAYALGARVLRAQAHHALLATGARPRRPMSSGLASLTPSEAQVARLAADGRTNQEISEALFVTQRTVEQHLTSVYRKLGSSGRRRLRSLLDGATDSEPA</sequence>
<evidence type="ECO:0000259" key="4">
    <source>
        <dbReference type="PROSITE" id="PS50043"/>
    </source>
</evidence>
<accession>A0A345T2V8</accession>
<dbReference type="SUPFAM" id="SSF46894">
    <property type="entry name" value="C-terminal effector domain of the bipartite response regulators"/>
    <property type="match status" value="1"/>
</dbReference>
<dbReference type="PROSITE" id="PS00622">
    <property type="entry name" value="HTH_LUXR_1"/>
    <property type="match status" value="1"/>
</dbReference>
<dbReference type="SUPFAM" id="SSF48452">
    <property type="entry name" value="TPR-like"/>
    <property type="match status" value="1"/>
</dbReference>
<keyword evidence="1" id="KW-0547">Nucleotide-binding</keyword>
<dbReference type="GO" id="GO:0006355">
    <property type="term" value="P:regulation of DNA-templated transcription"/>
    <property type="evidence" value="ECO:0007669"/>
    <property type="project" value="InterPro"/>
</dbReference>
<dbReference type="PROSITE" id="PS50043">
    <property type="entry name" value="HTH_LUXR_2"/>
    <property type="match status" value="1"/>
</dbReference>
<dbReference type="SUPFAM" id="SSF52540">
    <property type="entry name" value="P-loop containing nucleoside triphosphate hydrolases"/>
    <property type="match status" value="1"/>
</dbReference>
<evidence type="ECO:0000313" key="6">
    <source>
        <dbReference type="Proteomes" id="UP000249340"/>
    </source>
</evidence>
<feature type="compositionally biased region" description="Basic and acidic residues" evidence="3">
    <location>
        <begin position="11"/>
        <end position="25"/>
    </location>
</feature>
<dbReference type="Pfam" id="PF00196">
    <property type="entry name" value="GerE"/>
    <property type="match status" value="1"/>
</dbReference>
<dbReference type="InterPro" id="IPR036388">
    <property type="entry name" value="WH-like_DNA-bd_sf"/>
</dbReference>
<dbReference type="PANTHER" id="PTHR16305">
    <property type="entry name" value="TESTICULAR SOLUBLE ADENYLYL CYCLASE"/>
    <property type="match status" value="1"/>
</dbReference>
<dbReference type="InterPro" id="IPR027417">
    <property type="entry name" value="P-loop_NTPase"/>
</dbReference>
<dbReference type="InterPro" id="IPR011990">
    <property type="entry name" value="TPR-like_helical_dom_sf"/>
</dbReference>
<dbReference type="Proteomes" id="UP000249340">
    <property type="component" value="Chromosome"/>
</dbReference>
<proteinExistence type="predicted"/>
<dbReference type="GO" id="GO:0004016">
    <property type="term" value="F:adenylate cyclase activity"/>
    <property type="evidence" value="ECO:0007669"/>
    <property type="project" value="TreeGrafter"/>
</dbReference>
<evidence type="ECO:0000256" key="1">
    <source>
        <dbReference type="ARBA" id="ARBA00022741"/>
    </source>
</evidence>
<evidence type="ECO:0000313" key="5">
    <source>
        <dbReference type="EMBL" id="AXI80313.1"/>
    </source>
</evidence>
<dbReference type="Gene3D" id="1.10.10.10">
    <property type="entry name" value="Winged helix-like DNA-binding domain superfamily/Winged helix DNA-binding domain"/>
    <property type="match status" value="1"/>
</dbReference>
<dbReference type="InterPro" id="IPR016032">
    <property type="entry name" value="Sig_transdc_resp-reg_C-effctor"/>
</dbReference>
<reference evidence="6" key="1">
    <citation type="submission" date="2018-07" db="EMBL/GenBank/DDBJ databases">
        <title>Streptacidiphilus bronchialis DSM 106435 chromosome.</title>
        <authorList>
            <person name="Batra D."/>
            <person name="Gulvik C.A."/>
        </authorList>
    </citation>
    <scope>NUCLEOTIDE SEQUENCE [LARGE SCALE GENOMIC DNA]</scope>
    <source>
        <strain evidence="6">DSM 106435</strain>
    </source>
</reference>
<dbReference type="InterPro" id="IPR000792">
    <property type="entry name" value="Tscrpt_reg_LuxR_C"/>
</dbReference>
<dbReference type="CDD" id="cd06170">
    <property type="entry name" value="LuxR_C_like"/>
    <property type="match status" value="1"/>
</dbReference>
<dbReference type="PRINTS" id="PR00038">
    <property type="entry name" value="HTHLUXR"/>
</dbReference>
<dbReference type="KEGG" id="stri:C7M71_025850"/>
<dbReference type="OrthoDB" id="5476461at2"/>
<dbReference type="GO" id="GO:0003677">
    <property type="term" value="F:DNA binding"/>
    <property type="evidence" value="ECO:0007669"/>
    <property type="project" value="InterPro"/>
</dbReference>
<evidence type="ECO:0000256" key="2">
    <source>
        <dbReference type="ARBA" id="ARBA00022840"/>
    </source>
</evidence>
<gene>
    <name evidence="5" type="ORF">C7M71_025850</name>
</gene>
<dbReference type="GO" id="GO:0005524">
    <property type="term" value="F:ATP binding"/>
    <property type="evidence" value="ECO:0007669"/>
    <property type="project" value="UniProtKB-KW"/>
</dbReference>
<evidence type="ECO:0000256" key="3">
    <source>
        <dbReference type="SAM" id="MobiDB-lite"/>
    </source>
</evidence>
<keyword evidence="2" id="KW-0067">ATP-binding</keyword>
<dbReference type="EMBL" id="CP031264">
    <property type="protein sequence ID" value="AXI80313.1"/>
    <property type="molecule type" value="Genomic_DNA"/>
</dbReference>
<dbReference type="Pfam" id="PF13191">
    <property type="entry name" value="AAA_16"/>
    <property type="match status" value="1"/>
</dbReference>